<sequence>MAAGVDSSEAERISGIALEFPVSDVAESASPSSPMPPRLRERLLEWKSPSSTAEDIDAKLREADLRRQKFYEMLVAKARTKPKSPVRSFTQEEELGARLRMKLQLAERKRLSKLEEAQLRLAKLDELRQAAKTGVEMRYEKERMELVSKVESRVQQAEENRMLILKAYKQRRATLKERASQQMMRRMAREMKYRERIRAAINQKRAAAEMKRLGLLEAEMKRARARVSQVRRVAMSVHHQREIERKTLENKLEDKLQRARRLRDEYLRLRGRVPYSALSTWNQTHGQADLLAKRLARCWRSYLEQNKTTLTLSKAFNALQISECSVKSMPFEQLALLIESVETLQTVKSLLERFESRLRIYQDSATGSSTARHENIDHLLKRVASPKKKPTPRSSRRSSPSKKIVTAKQTSQSTDKLARYPVRIVLCAYMIVGHPEAVFSGRGEREVALAESAETFVREFESLLKVVLDGAVGAVEGDPSQSGLPQRRTFRSQLSVFDKSWCNFLNSFVVWKVKDAESLEEDLVRAACQLELSMIQTCKMTSEGDSVSLTHDMKAVQKQVNEDQQLLREKVQHLSGEAGIQRMDYALADTRAKYFQMKENGSPSITSTPKSSDNEEGDMKSKHVARALFKEEAASSDFAPSKTDLERKFSSMLDQPVSENELLVNEILHGRRSSEASGSNMIEEDSNQVKAKVREVMETAFWDGIVESLRENESGYGRIVDLLREVRDEFCKLAPDSWKEEINDAINLNIFAQILKSKNLDMDYLGKILGFSIVMLQKLSSPASDEERKVKYQKLMAELSTMCKSNDQSNSLLLTALIKGLRFVLEQIRELKQEIVKARMKMMEPLLKGSAGMDYLRKAFTNRYGSSINADSLPQTYQWFSSVWEVKDDEWDEHKSLISALGSSHETLSPTFIPPTTLRTGASLLVKSSGSPMNSNHAVSASQQPECDGESIDLTVRLGLLKLVCAVPGLILDTLPETMELNLLRLRSVQAQIQKIIVTATSLLIFRQILVSDRVMNPADLESLVLTCSSELLELLDHFEDAGIEDIVELTSKFLVGSEENTDKFQSRKMIMARMISKSLQAEDPVFKKVSRAIYLALRGMVLGGSGSTGKKLAEIALRQVGAVMLTQRLVETAETVVVVATVSVGVHGPWYIHMADSTQRL</sequence>
<dbReference type="Gramene" id="Kaladp0011s0106.1.v1.1">
    <property type="protein sequence ID" value="Kaladp0011s0106.1.v1.1"/>
    <property type="gene ID" value="Kaladp0011s0106.v1.1"/>
</dbReference>
<dbReference type="Proteomes" id="UP000594263">
    <property type="component" value="Unplaced"/>
</dbReference>
<keyword evidence="5" id="KW-1185">Reference proteome</keyword>
<evidence type="ECO:0000256" key="1">
    <source>
        <dbReference type="ARBA" id="ARBA00010954"/>
    </source>
</evidence>
<feature type="compositionally biased region" description="Polar residues" evidence="3">
    <location>
        <begin position="599"/>
        <end position="611"/>
    </location>
</feature>
<evidence type="ECO:0000313" key="4">
    <source>
        <dbReference type="EnsemblPlants" id="Kaladp0011s0106.1.v1.1"/>
    </source>
</evidence>
<feature type="coiled-coil region" evidence="2">
    <location>
        <begin position="165"/>
        <end position="272"/>
    </location>
</feature>
<protein>
    <recommendedName>
        <fullName evidence="6">T-complex protein 11</fullName>
    </recommendedName>
</protein>
<dbReference type="AlphaFoldDB" id="A0A7N0RFR8"/>
<comment type="similarity">
    <text evidence="1">Belongs to the TCP11 family.</text>
</comment>
<dbReference type="GO" id="GO:0007165">
    <property type="term" value="P:signal transduction"/>
    <property type="evidence" value="ECO:0007669"/>
    <property type="project" value="TreeGrafter"/>
</dbReference>
<feature type="region of interest" description="Disordered" evidence="3">
    <location>
        <begin position="598"/>
        <end position="622"/>
    </location>
</feature>
<keyword evidence="2" id="KW-0175">Coiled coil</keyword>
<feature type="region of interest" description="Disordered" evidence="3">
    <location>
        <begin position="382"/>
        <end position="410"/>
    </location>
</feature>
<evidence type="ECO:0000256" key="2">
    <source>
        <dbReference type="SAM" id="Coils"/>
    </source>
</evidence>
<evidence type="ECO:0008006" key="6">
    <source>
        <dbReference type="Google" id="ProtNLM"/>
    </source>
</evidence>
<dbReference type="PANTHER" id="PTHR12832">
    <property type="entry name" value="TESTIS-SPECIFIC PROTEIN PBS13 T-COMPLEX 11"/>
    <property type="match status" value="1"/>
</dbReference>
<dbReference type="EnsemblPlants" id="Kaladp0011s0106.1.v1.1">
    <property type="protein sequence ID" value="Kaladp0011s0106.1.v1.1"/>
    <property type="gene ID" value="Kaladp0011s0106.v1.1"/>
</dbReference>
<dbReference type="PANTHER" id="PTHR12832:SF34">
    <property type="entry name" value="T-COMPLEX PROTEIN 11"/>
    <property type="match status" value="1"/>
</dbReference>
<evidence type="ECO:0000313" key="5">
    <source>
        <dbReference type="Proteomes" id="UP000594263"/>
    </source>
</evidence>
<name>A0A7N0RFR8_KALFE</name>
<feature type="compositionally biased region" description="Basic residues" evidence="3">
    <location>
        <begin position="384"/>
        <end position="400"/>
    </location>
</feature>
<accession>A0A7N0RFR8</accession>
<proteinExistence type="inferred from homology"/>
<dbReference type="OMA" id="VWNCKDQ"/>
<reference evidence="4" key="1">
    <citation type="submission" date="2021-01" db="UniProtKB">
        <authorList>
            <consortium name="EnsemblPlants"/>
        </authorList>
    </citation>
    <scope>IDENTIFICATION</scope>
</reference>
<dbReference type="InterPro" id="IPR008862">
    <property type="entry name" value="Tcp11"/>
</dbReference>
<organism evidence="4 5">
    <name type="scientific">Kalanchoe fedtschenkoi</name>
    <name type="common">Lavender scallops</name>
    <name type="synonym">South American air plant</name>
    <dbReference type="NCBI Taxonomy" id="63787"/>
    <lineage>
        <taxon>Eukaryota</taxon>
        <taxon>Viridiplantae</taxon>
        <taxon>Streptophyta</taxon>
        <taxon>Embryophyta</taxon>
        <taxon>Tracheophyta</taxon>
        <taxon>Spermatophyta</taxon>
        <taxon>Magnoliopsida</taxon>
        <taxon>eudicotyledons</taxon>
        <taxon>Gunneridae</taxon>
        <taxon>Pentapetalae</taxon>
        <taxon>Saxifragales</taxon>
        <taxon>Crassulaceae</taxon>
        <taxon>Kalanchoe</taxon>
    </lineage>
</organism>
<dbReference type="Pfam" id="PF05794">
    <property type="entry name" value="Tcp11"/>
    <property type="match status" value="1"/>
</dbReference>
<evidence type="ECO:0000256" key="3">
    <source>
        <dbReference type="SAM" id="MobiDB-lite"/>
    </source>
</evidence>